<name>A0ABS7PW01_9SPHN</name>
<evidence type="ECO:0000313" key="1">
    <source>
        <dbReference type="EMBL" id="MBY8824159.1"/>
    </source>
</evidence>
<evidence type="ECO:0000313" key="2">
    <source>
        <dbReference type="Proteomes" id="UP000706039"/>
    </source>
</evidence>
<protein>
    <submittedName>
        <fullName evidence="1">Uncharacterized protein</fullName>
    </submittedName>
</protein>
<dbReference type="InterPro" id="IPR011051">
    <property type="entry name" value="RmlC_Cupin_sf"/>
</dbReference>
<proteinExistence type="predicted"/>
<dbReference type="RefSeq" id="WP_222991246.1">
    <property type="nucleotide sequence ID" value="NZ_JAINVV010000008.1"/>
</dbReference>
<gene>
    <name evidence="1" type="ORF">K7G82_17780</name>
</gene>
<organism evidence="1 2">
    <name type="scientific">Sphingomonas colocasiae</name>
    <dbReference type="NCBI Taxonomy" id="1848973"/>
    <lineage>
        <taxon>Bacteria</taxon>
        <taxon>Pseudomonadati</taxon>
        <taxon>Pseudomonadota</taxon>
        <taxon>Alphaproteobacteria</taxon>
        <taxon>Sphingomonadales</taxon>
        <taxon>Sphingomonadaceae</taxon>
        <taxon>Sphingomonas</taxon>
    </lineage>
</organism>
<dbReference type="EMBL" id="JAINVV010000008">
    <property type="protein sequence ID" value="MBY8824159.1"/>
    <property type="molecule type" value="Genomic_DNA"/>
</dbReference>
<dbReference type="Proteomes" id="UP000706039">
    <property type="component" value="Unassembled WGS sequence"/>
</dbReference>
<comment type="caution">
    <text evidence="1">The sequence shown here is derived from an EMBL/GenBank/DDBJ whole genome shotgun (WGS) entry which is preliminary data.</text>
</comment>
<sequence>MAVLIKEIRPDAEWVVNSPHRSRGITVQNVFQRDVENRSVEFNITAFNGDEFWSPAHRHNFDQIRIGLDGVMKYGTRSRLMPRTVAYYPEGTWYGPMACDGPSVSAIMQFDGASHGGYVTLARMDEATEVLRRKGKFEKGFYYPDDGSPKIDGYQASWEHVTGRKMIYVDPPRFVDAIYMNIDSFEWLPADGGTMRKTLGRFGERDFTIEALQVPKGATAIVDKPGRLVVGFVLTGEVAVQGAVLPKWSGTFAEEADVVGFTGRDEASEILIFTLPDLG</sequence>
<reference evidence="1 2" key="1">
    <citation type="submission" date="2021-08" db="EMBL/GenBank/DDBJ databases">
        <authorList>
            <person name="Tuo L."/>
        </authorList>
    </citation>
    <scope>NUCLEOTIDE SEQUENCE [LARGE SCALE GENOMIC DNA]</scope>
    <source>
        <strain evidence="1 2">JCM 31229</strain>
    </source>
</reference>
<accession>A0ABS7PW01</accession>
<dbReference type="SUPFAM" id="SSF51182">
    <property type="entry name" value="RmlC-like cupins"/>
    <property type="match status" value="1"/>
</dbReference>
<keyword evidence="2" id="KW-1185">Reference proteome</keyword>